<comment type="caution">
    <text evidence="1">The sequence shown here is derived from an EMBL/GenBank/DDBJ whole genome shotgun (WGS) entry which is preliminary data.</text>
</comment>
<accession>A0A9X5FBQ3</accession>
<gene>
    <name evidence="1" type="ORF">HF995_08175</name>
</gene>
<dbReference type="AlphaFoldDB" id="A0A9X5FBQ3"/>
<dbReference type="Pfam" id="PF11452">
    <property type="entry name" value="DUF3000"/>
    <property type="match status" value="1"/>
</dbReference>
<organism evidence="1 2">
    <name type="scientific">Sanguibacter hominis ATCC BAA-789</name>
    <dbReference type="NCBI Taxonomy" id="1312740"/>
    <lineage>
        <taxon>Bacteria</taxon>
        <taxon>Bacillati</taxon>
        <taxon>Actinomycetota</taxon>
        <taxon>Actinomycetes</taxon>
        <taxon>Micrococcales</taxon>
        <taxon>Sanguibacteraceae</taxon>
        <taxon>Sanguibacter</taxon>
    </lineage>
</organism>
<evidence type="ECO:0000313" key="1">
    <source>
        <dbReference type="EMBL" id="NKX93249.1"/>
    </source>
</evidence>
<reference evidence="1 2" key="1">
    <citation type="submission" date="2020-04" db="EMBL/GenBank/DDBJ databases">
        <title>MicrobeNet Type strains.</title>
        <authorList>
            <person name="Nicholson A.C."/>
        </authorList>
    </citation>
    <scope>NUCLEOTIDE SEQUENCE [LARGE SCALE GENOMIC DNA]</scope>
    <source>
        <strain evidence="1 2">ATCC BAA-789</strain>
    </source>
</reference>
<sequence>MVSTAVTEVPAPFARALGALRDAARTLRIQVQEVPAPRAARYSVALEGTLTDPGDDAHELADGTFVVLFDPPTSEDAEGTFRVVVLVRAELDAEMSVDPMLSEVAWTWLTESLARFAGPLDSLGGSVTRTITTSHGAVSARPGLVELELRASWTPQTADLGGHLEAWAYVMRSCAGLPDVPEGVAVLPARA</sequence>
<protein>
    <submittedName>
        <fullName evidence="1">DUF3000 family protein</fullName>
    </submittedName>
</protein>
<dbReference type="EMBL" id="JAAXOW010000002">
    <property type="protein sequence ID" value="NKX93249.1"/>
    <property type="molecule type" value="Genomic_DNA"/>
</dbReference>
<keyword evidence="2" id="KW-1185">Reference proteome</keyword>
<name>A0A9X5FBQ3_9MICO</name>
<dbReference type="RefSeq" id="WP_168447309.1">
    <property type="nucleotide sequence ID" value="NZ_JAAXOW010000002.1"/>
</dbReference>
<proteinExistence type="predicted"/>
<evidence type="ECO:0000313" key="2">
    <source>
        <dbReference type="Proteomes" id="UP000774283"/>
    </source>
</evidence>
<dbReference type="Proteomes" id="UP000774283">
    <property type="component" value="Unassembled WGS sequence"/>
</dbReference>
<dbReference type="InterPro" id="IPR021555">
    <property type="entry name" value="DUF3000"/>
</dbReference>